<dbReference type="GeneTree" id="ENSGT00950000182866"/>
<dbReference type="PANTHER" id="PTHR16165">
    <property type="entry name" value="NXPE FAMILY MEMBER"/>
    <property type="match status" value="1"/>
</dbReference>
<name>A0A3Q1FZW7_9TELE</name>
<dbReference type="Pfam" id="PF06312">
    <property type="entry name" value="Neurexophilin"/>
    <property type="match status" value="1"/>
</dbReference>
<feature type="domain" description="NXPE C-terminal" evidence="1">
    <location>
        <begin position="239"/>
        <end position="344"/>
    </location>
</feature>
<gene>
    <name evidence="2" type="primary">NXPE3</name>
</gene>
<dbReference type="InterPro" id="IPR057106">
    <property type="entry name" value="NXPE4_C"/>
</dbReference>
<reference evidence="2" key="1">
    <citation type="submission" date="2025-08" db="UniProtKB">
        <authorList>
            <consortium name="Ensembl"/>
        </authorList>
    </citation>
    <scope>IDENTIFICATION</scope>
</reference>
<feature type="domain" description="NXPE C-terminal" evidence="1">
    <location>
        <begin position="345"/>
        <end position="423"/>
    </location>
</feature>
<dbReference type="Ensembl" id="ENSAPOT00000014793.1">
    <property type="protein sequence ID" value="ENSAPOP00000022029.1"/>
    <property type="gene ID" value="ENSAPOG00000003001.1"/>
</dbReference>
<reference evidence="2" key="2">
    <citation type="submission" date="2025-09" db="UniProtKB">
        <authorList>
            <consortium name="Ensembl"/>
        </authorList>
    </citation>
    <scope>IDENTIFICATION</scope>
</reference>
<dbReference type="AlphaFoldDB" id="A0A3Q1FZW7"/>
<dbReference type="InParanoid" id="A0A3Q1FZW7"/>
<dbReference type="Pfam" id="PF24536">
    <property type="entry name" value="NXPE4_C"/>
    <property type="match status" value="2"/>
</dbReference>
<evidence type="ECO:0000313" key="3">
    <source>
        <dbReference type="Proteomes" id="UP000257200"/>
    </source>
</evidence>
<dbReference type="InterPro" id="IPR026845">
    <property type="entry name" value="NXPH/NXPE"/>
</dbReference>
<sequence length="428" mass="48116">MNNDGFIVKHFGCLEKRYINVTIIIIKTKMIGVIVVSSSSYLYVQISTFYTVPKKHHDFWTAQPLSPEEDLEKKLLLESIAWPETPPLPTPLSLMETSCPAKSSFTILPQSGDGQWHVGDKLKVLIKMYDFQGHPKKSGGDVLFARLHNLTLGAGVVGKVEDHLNGTYSAVFSLLWEGTVMLTLLHVLQRIKERSCNEVRLLQRIYQQSYCLSFFSGQVVVNSNNVESGPSGYYYHGAWQTLSGTKVQQFNTPSAITQCLKGKVVHLQGDSTIRQWFEYFSGALPGLKEFDLHSQKKIGPLMTVDIPNNILVTYRCHGPPIGFPDVPISELRYIANELDNVVGGTVVIIRTANPKALMLERTLTNNEWYTLQNDKVLRAIFKGLNVYLLDAWEMVLAHHLPHDIHPPPPIIKNMINVILSYICPMKGG</sequence>
<protein>
    <submittedName>
        <fullName evidence="2">Neurexophilin and PC-esterase domain family member 3</fullName>
    </submittedName>
</protein>
<evidence type="ECO:0000313" key="2">
    <source>
        <dbReference type="Ensembl" id="ENSAPOP00000022029.1"/>
    </source>
</evidence>
<dbReference type="PANTHER" id="PTHR16165:SF9">
    <property type="entry name" value="NXPE FAMILY MEMBER 3"/>
    <property type="match status" value="1"/>
</dbReference>
<accession>A0A3Q1FZW7</accession>
<organism evidence="2 3">
    <name type="scientific">Acanthochromis polyacanthus</name>
    <name type="common">spiny chromis</name>
    <dbReference type="NCBI Taxonomy" id="80966"/>
    <lineage>
        <taxon>Eukaryota</taxon>
        <taxon>Metazoa</taxon>
        <taxon>Chordata</taxon>
        <taxon>Craniata</taxon>
        <taxon>Vertebrata</taxon>
        <taxon>Euteleostomi</taxon>
        <taxon>Actinopterygii</taxon>
        <taxon>Neopterygii</taxon>
        <taxon>Teleostei</taxon>
        <taxon>Neoteleostei</taxon>
        <taxon>Acanthomorphata</taxon>
        <taxon>Ovalentaria</taxon>
        <taxon>Pomacentridae</taxon>
        <taxon>Acanthochromis</taxon>
    </lineage>
</organism>
<keyword evidence="3" id="KW-1185">Reference proteome</keyword>
<evidence type="ECO:0000259" key="1">
    <source>
        <dbReference type="Pfam" id="PF24536"/>
    </source>
</evidence>
<dbReference type="Proteomes" id="UP000257200">
    <property type="component" value="Unplaced"/>
</dbReference>
<proteinExistence type="predicted"/>